<dbReference type="Proteomes" id="UP000320876">
    <property type="component" value="Unassembled WGS sequence"/>
</dbReference>
<feature type="transmembrane region" description="Helical" evidence="1">
    <location>
        <begin position="58"/>
        <end position="76"/>
    </location>
</feature>
<keyword evidence="1" id="KW-1133">Transmembrane helix</keyword>
<gene>
    <name evidence="2" type="ORF">FB471_2401</name>
</gene>
<dbReference type="Pfam" id="PF06966">
    <property type="entry name" value="DUF1295"/>
    <property type="match status" value="1"/>
</dbReference>
<keyword evidence="1" id="KW-0812">Transmembrane</keyword>
<proteinExistence type="predicted"/>
<dbReference type="EMBL" id="VFML01000001">
    <property type="protein sequence ID" value="TQJ02666.1"/>
    <property type="molecule type" value="Genomic_DNA"/>
</dbReference>
<dbReference type="Gene3D" id="1.20.120.1630">
    <property type="match status" value="1"/>
</dbReference>
<dbReference type="RefSeq" id="WP_141997830.1">
    <property type="nucleotide sequence ID" value="NZ_VFML01000001.1"/>
</dbReference>
<dbReference type="OrthoDB" id="9779233at2"/>
<keyword evidence="1" id="KW-0472">Membrane</keyword>
<dbReference type="GO" id="GO:0016020">
    <property type="term" value="C:membrane"/>
    <property type="evidence" value="ECO:0007669"/>
    <property type="project" value="TreeGrafter"/>
</dbReference>
<dbReference type="AlphaFoldDB" id="A0A542DHZ8"/>
<feature type="transmembrane region" description="Helical" evidence="1">
    <location>
        <begin position="106"/>
        <end position="126"/>
    </location>
</feature>
<keyword evidence="3" id="KW-1185">Reference proteome</keyword>
<dbReference type="PANTHER" id="PTHR32251:SF17">
    <property type="entry name" value="STEROID 5-ALPHA REDUCTASE C-TERMINAL DOMAIN-CONTAINING PROTEIN"/>
    <property type="match status" value="1"/>
</dbReference>
<evidence type="ECO:0000313" key="2">
    <source>
        <dbReference type="EMBL" id="TQJ02666.1"/>
    </source>
</evidence>
<comment type="caution">
    <text evidence="2">The sequence shown here is derived from an EMBL/GenBank/DDBJ whole genome shotgun (WGS) entry which is preliminary data.</text>
</comment>
<name>A0A542DHZ8_AMYCI</name>
<feature type="transmembrane region" description="Helical" evidence="1">
    <location>
        <begin position="132"/>
        <end position="153"/>
    </location>
</feature>
<protein>
    <submittedName>
        <fullName evidence="2">Steroid 5-alpha reductase family enzyme</fullName>
    </submittedName>
</protein>
<accession>A0A542DHZ8</accession>
<evidence type="ECO:0000256" key="1">
    <source>
        <dbReference type="SAM" id="Phobius"/>
    </source>
</evidence>
<dbReference type="PROSITE" id="PS50244">
    <property type="entry name" value="S5A_REDUCTASE"/>
    <property type="match status" value="1"/>
</dbReference>
<dbReference type="InterPro" id="IPR010721">
    <property type="entry name" value="UstE-like"/>
</dbReference>
<feature type="transmembrane region" description="Helical" evidence="1">
    <location>
        <begin position="6"/>
        <end position="25"/>
    </location>
</feature>
<feature type="transmembrane region" description="Helical" evidence="1">
    <location>
        <begin position="32"/>
        <end position="52"/>
    </location>
</feature>
<organism evidence="2 3">
    <name type="scientific">Amycolatopsis cihanbeyliensis</name>
    <dbReference type="NCBI Taxonomy" id="1128664"/>
    <lineage>
        <taxon>Bacteria</taxon>
        <taxon>Bacillati</taxon>
        <taxon>Actinomycetota</taxon>
        <taxon>Actinomycetes</taxon>
        <taxon>Pseudonocardiales</taxon>
        <taxon>Pseudonocardiaceae</taxon>
        <taxon>Amycolatopsis</taxon>
    </lineage>
</organism>
<dbReference type="PANTHER" id="PTHR32251">
    <property type="entry name" value="3-OXO-5-ALPHA-STEROID 4-DEHYDROGENASE"/>
    <property type="match status" value="1"/>
</dbReference>
<sequence length="260" mass="28764">MVVLALGAAALGTALAVVGVTFLLARRRGRYDLIDSVWGAGFAAIAVVTLAITGAPNLPGVVVSGLTVVWGLRLSVHIHRRNRGKPEDQRYRDILARARGNPAVHMLVRVYLTQAVVMWVVSWPVLLAQYEAGSGFTVLAWLGVAVWIVGFVFEATGDEQLRRFKADPANAGAVLDRGLWRYTRHPNYFGDACVWWGLYLLACHHPLGAVTVFSPILMTWLLARGTGKPLLERQLRESRPRYAEYVERTSGFVPLPPRKR</sequence>
<reference evidence="2 3" key="1">
    <citation type="submission" date="2019-06" db="EMBL/GenBank/DDBJ databases">
        <title>Sequencing the genomes of 1000 actinobacteria strains.</title>
        <authorList>
            <person name="Klenk H.-P."/>
        </authorList>
    </citation>
    <scope>NUCLEOTIDE SEQUENCE [LARGE SCALE GENOMIC DNA]</scope>
    <source>
        <strain evidence="2 3">DSM 45679</strain>
    </source>
</reference>
<evidence type="ECO:0000313" key="3">
    <source>
        <dbReference type="Proteomes" id="UP000320876"/>
    </source>
</evidence>